<reference evidence="2" key="1">
    <citation type="submission" date="2023-03" db="EMBL/GenBank/DDBJ databases">
        <title>Amycolatopsis taiwanensis NBRC 103393.</title>
        <authorList>
            <person name="Ichikawa N."/>
            <person name="Sato H."/>
            <person name="Tonouchi N."/>
        </authorList>
    </citation>
    <scope>NUCLEOTIDE SEQUENCE</scope>
    <source>
        <strain evidence="2">NBRC 103393</strain>
    </source>
</reference>
<comment type="caution">
    <text evidence="2">The sequence shown here is derived from an EMBL/GenBank/DDBJ whole genome shotgun (WGS) entry which is preliminary data.</text>
</comment>
<organism evidence="2 3">
    <name type="scientific">Amycolatopsis taiwanensis</name>
    <dbReference type="NCBI Taxonomy" id="342230"/>
    <lineage>
        <taxon>Bacteria</taxon>
        <taxon>Bacillati</taxon>
        <taxon>Actinomycetota</taxon>
        <taxon>Actinomycetes</taxon>
        <taxon>Pseudonocardiales</taxon>
        <taxon>Pseudonocardiaceae</taxon>
        <taxon>Amycolatopsis</taxon>
    </lineage>
</organism>
<dbReference type="InterPro" id="IPR045732">
    <property type="entry name" value="DUF6086"/>
</dbReference>
<evidence type="ECO:0000313" key="2">
    <source>
        <dbReference type="EMBL" id="GLY63952.1"/>
    </source>
</evidence>
<keyword evidence="3" id="KW-1185">Reference proteome</keyword>
<evidence type="ECO:0000256" key="1">
    <source>
        <dbReference type="SAM" id="MobiDB-lite"/>
    </source>
</evidence>
<proteinExistence type="predicted"/>
<sequence>MLMSQYFDVGEQTLWNPSNGPGRLFVDMAKALEPVAGLPSGIGVGRWGPGDPDCHGIDLAAFTTFTDALARRYRESNHLIMRSLMEGFIATAIVLVERGGARVPALSEQPKTSTEDVQIGPTGPAAQADPDRLAELAAEHSAAMAW</sequence>
<protein>
    <submittedName>
        <fullName evidence="2">Uncharacterized protein</fullName>
    </submittedName>
</protein>
<accession>A0A9W6VDZ1</accession>
<name>A0A9W6VDZ1_9PSEU</name>
<dbReference type="AlphaFoldDB" id="A0A9W6VDZ1"/>
<feature type="region of interest" description="Disordered" evidence="1">
    <location>
        <begin position="105"/>
        <end position="128"/>
    </location>
</feature>
<dbReference type="Proteomes" id="UP001165136">
    <property type="component" value="Unassembled WGS sequence"/>
</dbReference>
<dbReference type="Pfam" id="PF19564">
    <property type="entry name" value="DUF6086"/>
    <property type="match status" value="1"/>
</dbReference>
<gene>
    <name evidence="2" type="ORF">Atai01_05710</name>
</gene>
<dbReference type="EMBL" id="BSTI01000001">
    <property type="protein sequence ID" value="GLY63952.1"/>
    <property type="molecule type" value="Genomic_DNA"/>
</dbReference>
<evidence type="ECO:0000313" key="3">
    <source>
        <dbReference type="Proteomes" id="UP001165136"/>
    </source>
</evidence>